<gene>
    <name evidence="1" type="ORF">NCTC12872_00753</name>
</gene>
<dbReference type="AlphaFoldDB" id="A0A379CAM2"/>
<dbReference type="GO" id="GO:0006974">
    <property type="term" value="P:DNA damage response"/>
    <property type="evidence" value="ECO:0007669"/>
    <property type="project" value="TreeGrafter"/>
</dbReference>
<name>A0A379CAM2_9PAST</name>
<organism evidence="1 2">
    <name type="scientific">Phocoenobacter uteri</name>
    <dbReference type="NCBI Taxonomy" id="146806"/>
    <lineage>
        <taxon>Bacteria</taxon>
        <taxon>Pseudomonadati</taxon>
        <taxon>Pseudomonadota</taxon>
        <taxon>Gammaproteobacteria</taxon>
        <taxon>Pasteurellales</taxon>
        <taxon>Pasteurellaceae</taxon>
        <taxon>Phocoenobacter</taxon>
    </lineage>
</organism>
<dbReference type="Pfam" id="PF04393">
    <property type="entry name" value="DUF535"/>
    <property type="match status" value="1"/>
</dbReference>
<dbReference type="EMBL" id="UGTA01000001">
    <property type="protein sequence ID" value="SUB58785.1"/>
    <property type="molecule type" value="Genomic_DNA"/>
</dbReference>
<reference evidence="1 2" key="1">
    <citation type="submission" date="2018-06" db="EMBL/GenBank/DDBJ databases">
        <authorList>
            <consortium name="Pathogen Informatics"/>
            <person name="Doyle S."/>
        </authorList>
    </citation>
    <scope>NUCLEOTIDE SEQUENCE [LARGE SCALE GENOMIC DNA]</scope>
    <source>
        <strain evidence="1 2">NCTC12872</strain>
    </source>
</reference>
<keyword evidence="2" id="KW-1185">Reference proteome</keyword>
<sequence length="289" mass="34369">MDNKYQWPQAMAIYPDRNNKTYRLKRLRYKLRSLKSYSNIKKFEQFMNENPDFIGLVNSHPNYSYPVVYRFLDKRFSAKQRLQMICENLTFLPNKLSELGHDPLWEKEINFGEVIPDFDLRLKINEFQPMEGYWNLELFYKPTEELIYLLSFGKIEQSLLIAVIQGPNQEGSKEMVKLLTKKCHGLRPAYLMVEAMKSLTQLLGYENLQGIPQKYQNKSRFVQSKHYAVNYDTIFSESNGVLQGYWQLPLSLENKNLDDIPSKKRSMYRKRYAMLEQLQSSMKEKLFLS</sequence>
<evidence type="ECO:0000313" key="1">
    <source>
        <dbReference type="EMBL" id="SUB58785.1"/>
    </source>
</evidence>
<accession>A0A379CAM2</accession>
<dbReference type="InterPro" id="IPR007488">
    <property type="entry name" value="DUF535"/>
</dbReference>
<dbReference type="Proteomes" id="UP000255417">
    <property type="component" value="Unassembled WGS sequence"/>
</dbReference>
<proteinExistence type="predicted"/>
<dbReference type="RefSeq" id="WP_424450097.1">
    <property type="nucleotide sequence ID" value="NZ_LWIF01000001.1"/>
</dbReference>
<evidence type="ECO:0000313" key="2">
    <source>
        <dbReference type="Proteomes" id="UP000255417"/>
    </source>
</evidence>
<protein>
    <submittedName>
        <fullName evidence="1">Protein of uncharacterized function (DUF535)</fullName>
    </submittedName>
</protein>
<dbReference type="PANTHER" id="PTHR38785">
    <property type="entry name" value="HOMOLOG OF VIRK"/>
    <property type="match status" value="1"/>
</dbReference>
<dbReference type="PANTHER" id="PTHR38785:SF1">
    <property type="entry name" value="HOMOLOG OF VIRK"/>
    <property type="match status" value="1"/>
</dbReference>